<dbReference type="PATRIC" id="fig|907348.3.peg.1169"/>
<organism evidence="1 2">
    <name type="scientific">Treponema saccharophilum DSM 2985</name>
    <dbReference type="NCBI Taxonomy" id="907348"/>
    <lineage>
        <taxon>Bacteria</taxon>
        <taxon>Pseudomonadati</taxon>
        <taxon>Spirochaetota</taxon>
        <taxon>Spirochaetia</taxon>
        <taxon>Spirochaetales</taxon>
        <taxon>Treponemataceae</taxon>
        <taxon>Treponema</taxon>
    </lineage>
</organism>
<reference evidence="1 2" key="1">
    <citation type="submission" date="2011-09" db="EMBL/GenBank/DDBJ databases">
        <title>The draft genome of Treponema saccharophilum DSM 2985.</title>
        <authorList>
            <consortium name="US DOE Joint Genome Institute (JGI-PGF)"/>
            <person name="Lucas S."/>
            <person name="Copeland A."/>
            <person name="Lapidus A."/>
            <person name="Glavina del Rio T."/>
            <person name="Dalin E."/>
            <person name="Tice H."/>
            <person name="Bruce D."/>
            <person name="Goodwin L."/>
            <person name="Pitluck S."/>
            <person name="Peters L."/>
            <person name="Kyrpides N."/>
            <person name="Mavromatis K."/>
            <person name="Ivanova N."/>
            <person name="Markowitz V."/>
            <person name="Cheng J.-F."/>
            <person name="Hugenholtz P."/>
            <person name="Woyke T."/>
            <person name="Wu D."/>
            <person name="Gronow S."/>
            <person name="Wellnitz S."/>
            <person name="Brambilla E."/>
            <person name="Klenk H.-P."/>
            <person name="Eisen J.A."/>
        </authorList>
    </citation>
    <scope>NUCLEOTIDE SEQUENCE [LARGE SCALE GENOMIC DNA]</scope>
    <source>
        <strain evidence="1 2">DSM 2985</strain>
    </source>
</reference>
<dbReference type="RefSeq" id="WP_002703707.1">
    <property type="nucleotide sequence ID" value="NZ_AGRW01000043.1"/>
</dbReference>
<comment type="caution">
    <text evidence="1">The sequence shown here is derived from an EMBL/GenBank/DDBJ whole genome shotgun (WGS) entry which is preliminary data.</text>
</comment>
<keyword evidence="2" id="KW-1185">Reference proteome</keyword>
<accession>H7EJX4</accession>
<sequence length="395" mass="45845">MEKILSDVFGVEKRIKNRLNTNGCIAPLNRKPLGYFAYNFLNRLGRLRDVFSGSPSEIDCICERVKNIAEAKNHQWAGPYSELVALDFYSQFSEFFPVSYINLLRIADHRQSIPALNGQKEVIDIDLCLHFRTERLFTDVKSFNCIHLQIFDQIFEEIEDFARKTLGRSVLVGVDNLSEIDYSEVKNSLGAEKRSIRRELKRAVSEGRKSVAYCSDSGLRFDFKISYATPSSPFLSTVKEYSPYAMAESYKFKFLDYGNKLVDNEYSLITIVRNPWFNAETVDFGDFNNIFYRSLSRRTFMELLRIDSEAREFSRSYASSAVRVSDVSKSLAGIVFIDDNSPSCRSQEGLYSAYIYLNPNYAAKEPLTIRRVEKYFRNKFEVQIKDFDDFKWDNY</sequence>
<dbReference type="AlphaFoldDB" id="H7EJX4"/>
<dbReference type="Proteomes" id="UP000003571">
    <property type="component" value="Unassembled WGS sequence"/>
</dbReference>
<dbReference type="EMBL" id="AGRW01000043">
    <property type="protein sequence ID" value="EIC02061.1"/>
    <property type="molecule type" value="Genomic_DNA"/>
</dbReference>
<name>H7EJX4_9SPIR</name>
<evidence type="ECO:0000313" key="2">
    <source>
        <dbReference type="Proteomes" id="UP000003571"/>
    </source>
</evidence>
<protein>
    <submittedName>
        <fullName evidence="1">Uncharacterized protein</fullName>
    </submittedName>
</protein>
<dbReference type="eggNOG" id="ENOG5030VGA">
    <property type="taxonomic scope" value="Bacteria"/>
</dbReference>
<gene>
    <name evidence="1" type="ORF">TresaDRAFT_1397</name>
</gene>
<evidence type="ECO:0000313" key="1">
    <source>
        <dbReference type="EMBL" id="EIC02061.1"/>
    </source>
</evidence>
<dbReference type="STRING" id="907348.TresaDRAFT_1397"/>
<proteinExistence type="predicted"/>